<protein>
    <submittedName>
        <fullName evidence="1">LANO_0F06744g1_1</fullName>
    </submittedName>
</protein>
<evidence type="ECO:0000313" key="1">
    <source>
        <dbReference type="EMBL" id="SCV00415.1"/>
    </source>
</evidence>
<dbReference type="AlphaFoldDB" id="A0A1G4K8M6"/>
<accession>A0A1G4K8M6</accession>
<keyword evidence="2" id="KW-1185">Reference proteome</keyword>
<name>A0A1G4K8M6_9SACH</name>
<sequence>MSEQILVNYLSQGLVTNTLSSLEFRQLASTVDGHFSEKESATCYEEIQEHDKKVLDNINVRVHEFFEGTRALSKETVEAAQLKNSVSVESLVNSLYAAHHLLDGKIAQLDSIINVYSSELQTFERTVNSFKHSATIQPILEVLKTLLKRAEEINN</sequence>
<dbReference type="EMBL" id="LT598452">
    <property type="protein sequence ID" value="SCV00415.1"/>
    <property type="molecule type" value="Genomic_DNA"/>
</dbReference>
<organism evidence="1 2">
    <name type="scientific">Lachancea nothofagi CBS 11611</name>
    <dbReference type="NCBI Taxonomy" id="1266666"/>
    <lineage>
        <taxon>Eukaryota</taxon>
        <taxon>Fungi</taxon>
        <taxon>Dikarya</taxon>
        <taxon>Ascomycota</taxon>
        <taxon>Saccharomycotina</taxon>
        <taxon>Saccharomycetes</taxon>
        <taxon>Saccharomycetales</taxon>
        <taxon>Saccharomycetaceae</taxon>
        <taxon>Lachancea</taxon>
    </lineage>
</organism>
<dbReference type="OrthoDB" id="4036041at2759"/>
<gene>
    <name evidence="1" type="ORF">LANO_0F06744G</name>
</gene>
<proteinExistence type="predicted"/>
<reference evidence="2" key="1">
    <citation type="submission" date="2016-03" db="EMBL/GenBank/DDBJ databases">
        <authorList>
            <person name="Devillers Hugo."/>
        </authorList>
    </citation>
    <scope>NUCLEOTIDE SEQUENCE [LARGE SCALE GENOMIC DNA]</scope>
</reference>
<dbReference type="Proteomes" id="UP000189911">
    <property type="component" value="Chromosome F"/>
</dbReference>
<evidence type="ECO:0000313" key="2">
    <source>
        <dbReference type="Proteomes" id="UP000189911"/>
    </source>
</evidence>